<name>A0A5N5CWL0_9PEZI</name>
<dbReference type="Proteomes" id="UP000325902">
    <property type="component" value="Unassembled WGS sequence"/>
</dbReference>
<feature type="compositionally biased region" description="Acidic residues" evidence="1">
    <location>
        <begin position="54"/>
        <end position="64"/>
    </location>
</feature>
<evidence type="ECO:0000313" key="2">
    <source>
        <dbReference type="EMBL" id="KAB2569692.1"/>
    </source>
</evidence>
<dbReference type="AlphaFoldDB" id="A0A5N5CWL0"/>
<accession>A0A5N5CWL0</accession>
<gene>
    <name evidence="2" type="ORF">DBV05_g11636</name>
</gene>
<evidence type="ECO:0000313" key="3">
    <source>
        <dbReference type="Proteomes" id="UP000325902"/>
    </source>
</evidence>
<reference evidence="2 3" key="1">
    <citation type="journal article" date="2019" name="Sci. Rep.">
        <title>A multi-omics analysis of the grapevine pathogen Lasiodiplodia theobromae reveals that temperature affects the expression of virulence- and pathogenicity-related genes.</title>
        <authorList>
            <person name="Felix C."/>
            <person name="Meneses R."/>
            <person name="Goncalves M.F.M."/>
            <person name="Tilleman L."/>
            <person name="Duarte A.S."/>
            <person name="Jorrin-Novo J.V."/>
            <person name="Van de Peer Y."/>
            <person name="Deforce D."/>
            <person name="Van Nieuwerburgh F."/>
            <person name="Esteves A.C."/>
            <person name="Alves A."/>
        </authorList>
    </citation>
    <scope>NUCLEOTIDE SEQUENCE [LARGE SCALE GENOMIC DNA]</scope>
    <source>
        <strain evidence="2 3">LA-SOL3</strain>
    </source>
</reference>
<comment type="caution">
    <text evidence="2">The sequence shown here is derived from an EMBL/GenBank/DDBJ whole genome shotgun (WGS) entry which is preliminary data.</text>
</comment>
<organism evidence="2 3">
    <name type="scientific">Lasiodiplodia theobromae</name>
    <dbReference type="NCBI Taxonomy" id="45133"/>
    <lineage>
        <taxon>Eukaryota</taxon>
        <taxon>Fungi</taxon>
        <taxon>Dikarya</taxon>
        <taxon>Ascomycota</taxon>
        <taxon>Pezizomycotina</taxon>
        <taxon>Dothideomycetes</taxon>
        <taxon>Dothideomycetes incertae sedis</taxon>
        <taxon>Botryosphaeriales</taxon>
        <taxon>Botryosphaeriaceae</taxon>
        <taxon>Lasiodiplodia</taxon>
    </lineage>
</organism>
<protein>
    <submittedName>
        <fullName evidence="2">Uncharacterized protein</fullName>
    </submittedName>
</protein>
<keyword evidence="3" id="KW-1185">Reference proteome</keyword>
<evidence type="ECO:0000256" key="1">
    <source>
        <dbReference type="SAM" id="MobiDB-lite"/>
    </source>
</evidence>
<feature type="compositionally biased region" description="Basic and acidic residues" evidence="1">
    <location>
        <begin position="65"/>
        <end position="83"/>
    </location>
</feature>
<sequence length="83" mass="9167">MPPPSSSPPDKDDDTSSLRSTMSWELVHPGGPESSNGDVRKMKKAKARQSAKDVEEDGGEILEMEEMRNDKHLLASKENDISK</sequence>
<feature type="region of interest" description="Disordered" evidence="1">
    <location>
        <begin position="1"/>
        <end position="83"/>
    </location>
</feature>
<dbReference type="EMBL" id="VCHE01000175">
    <property type="protein sequence ID" value="KAB2569692.1"/>
    <property type="molecule type" value="Genomic_DNA"/>
</dbReference>
<proteinExistence type="predicted"/>